<proteinExistence type="predicted"/>
<sequence length="19" mass="2254">MVSFARQHKIFDRSGLLFT</sequence>
<reference evidence="1" key="2">
    <citation type="journal article" date="2015" name="Fish Shellfish Immunol.">
        <title>Early steps in the European eel (Anguilla anguilla)-Vibrio vulnificus interaction in the gills: Role of the RtxA13 toxin.</title>
        <authorList>
            <person name="Callol A."/>
            <person name="Pajuelo D."/>
            <person name="Ebbesson L."/>
            <person name="Teles M."/>
            <person name="MacKenzie S."/>
            <person name="Amaro C."/>
        </authorList>
    </citation>
    <scope>NUCLEOTIDE SEQUENCE</scope>
</reference>
<dbReference type="AlphaFoldDB" id="A0A0E9SSW1"/>
<evidence type="ECO:0000313" key="1">
    <source>
        <dbReference type="EMBL" id="JAH43628.1"/>
    </source>
</evidence>
<reference evidence="1" key="1">
    <citation type="submission" date="2014-11" db="EMBL/GenBank/DDBJ databases">
        <authorList>
            <person name="Amaro Gonzalez C."/>
        </authorList>
    </citation>
    <scope>NUCLEOTIDE SEQUENCE</scope>
</reference>
<protein>
    <submittedName>
        <fullName evidence="1">Uncharacterized protein</fullName>
    </submittedName>
</protein>
<organism evidence="1">
    <name type="scientific">Anguilla anguilla</name>
    <name type="common">European freshwater eel</name>
    <name type="synonym">Muraena anguilla</name>
    <dbReference type="NCBI Taxonomy" id="7936"/>
    <lineage>
        <taxon>Eukaryota</taxon>
        <taxon>Metazoa</taxon>
        <taxon>Chordata</taxon>
        <taxon>Craniata</taxon>
        <taxon>Vertebrata</taxon>
        <taxon>Euteleostomi</taxon>
        <taxon>Actinopterygii</taxon>
        <taxon>Neopterygii</taxon>
        <taxon>Teleostei</taxon>
        <taxon>Anguilliformes</taxon>
        <taxon>Anguillidae</taxon>
        <taxon>Anguilla</taxon>
    </lineage>
</organism>
<name>A0A0E9SSW1_ANGAN</name>
<dbReference type="EMBL" id="GBXM01064949">
    <property type="protein sequence ID" value="JAH43628.1"/>
    <property type="molecule type" value="Transcribed_RNA"/>
</dbReference>
<accession>A0A0E9SSW1</accession>